<proteinExistence type="predicted"/>
<feature type="compositionally biased region" description="Basic and acidic residues" evidence="1">
    <location>
        <begin position="7"/>
        <end position="20"/>
    </location>
</feature>
<keyword evidence="4" id="KW-1185">Reference proteome</keyword>
<dbReference type="InterPro" id="IPR050471">
    <property type="entry name" value="AB_hydrolase"/>
</dbReference>
<evidence type="ECO:0000313" key="3">
    <source>
        <dbReference type="EMBL" id="TKS98935.1"/>
    </source>
</evidence>
<dbReference type="PRINTS" id="PR00111">
    <property type="entry name" value="ABHYDROLASE"/>
</dbReference>
<reference evidence="3 4" key="1">
    <citation type="submission" date="2019-04" db="EMBL/GenBank/DDBJ databases">
        <title>Streptomyces lasaliensis sp. nov., an Actinomycete isolated from soil which produces the polyether antibiotic lasalocid.</title>
        <authorList>
            <person name="Erwin G."/>
            <person name="Haber C."/>
        </authorList>
    </citation>
    <scope>NUCLEOTIDE SEQUENCE [LARGE SCALE GENOMIC DNA]</scope>
    <source>
        <strain evidence="3 4">X-537</strain>
    </source>
</reference>
<evidence type="ECO:0000259" key="2">
    <source>
        <dbReference type="Pfam" id="PF00561"/>
    </source>
</evidence>
<evidence type="ECO:0000313" key="4">
    <source>
        <dbReference type="Proteomes" id="UP000305929"/>
    </source>
</evidence>
<dbReference type="EMBL" id="SZNQ01000001">
    <property type="protein sequence ID" value="TKS98935.1"/>
    <property type="molecule type" value="Genomic_DNA"/>
</dbReference>
<dbReference type="AlphaFoldDB" id="A0A4U5WEX9"/>
<name>A0A4U5WEX9_STRLS</name>
<dbReference type="PANTHER" id="PTHR43433:SF5">
    <property type="entry name" value="AB HYDROLASE-1 DOMAIN-CONTAINING PROTEIN"/>
    <property type="match status" value="1"/>
</dbReference>
<dbReference type="GO" id="GO:0016787">
    <property type="term" value="F:hydrolase activity"/>
    <property type="evidence" value="ECO:0007669"/>
    <property type="project" value="UniProtKB-KW"/>
</dbReference>
<accession>A0A4U5WEX9</accession>
<comment type="caution">
    <text evidence="3">The sequence shown here is derived from an EMBL/GenBank/DDBJ whole genome shotgun (WGS) entry which is preliminary data.</text>
</comment>
<feature type="region of interest" description="Disordered" evidence="1">
    <location>
        <begin position="1"/>
        <end position="23"/>
    </location>
</feature>
<dbReference type="RefSeq" id="WP_137304839.1">
    <property type="nucleotide sequence ID" value="NZ_SZNQ01000001.1"/>
</dbReference>
<dbReference type="Proteomes" id="UP000305929">
    <property type="component" value="Unassembled WGS sequence"/>
</dbReference>
<dbReference type="InterPro" id="IPR000073">
    <property type="entry name" value="AB_hydrolase_1"/>
</dbReference>
<dbReference type="Pfam" id="PF00561">
    <property type="entry name" value="Abhydrolase_1"/>
    <property type="match status" value="1"/>
</dbReference>
<sequence>MSNTFSETDHETPDGRRLHAYDTGAGDDPARLTVFWHHGTPNIGSPPAPLLPASRRLGIRWISYDRPGYGGSTPLPGRSVGSAADDVRVVADALGVGRFAVMGHSGGGPHALACAALLPERVLGAVCVAGLAPYDAEGLDWFAGMHASGRASLTAAAAGRAAKERHEAQAVYDPEMFTAADHAALAGDWSWFEEVVPPALAGGPGALIDDDLAYVRPWGADPGAVTCPLLLLHGGQDRIAPSPHARWLAGRTPGAALWLRPDDGHLSVLDGAVTALEWLADHVAR</sequence>
<evidence type="ECO:0000256" key="1">
    <source>
        <dbReference type="SAM" id="MobiDB-lite"/>
    </source>
</evidence>
<dbReference type="InterPro" id="IPR029058">
    <property type="entry name" value="AB_hydrolase_fold"/>
</dbReference>
<dbReference type="OrthoDB" id="9800988at2"/>
<protein>
    <submittedName>
        <fullName evidence="3">Alpha/beta hydrolase</fullName>
    </submittedName>
</protein>
<feature type="domain" description="AB hydrolase-1" evidence="2">
    <location>
        <begin position="34"/>
        <end position="271"/>
    </location>
</feature>
<dbReference type="Gene3D" id="3.40.50.1820">
    <property type="entry name" value="alpha/beta hydrolase"/>
    <property type="match status" value="1"/>
</dbReference>
<gene>
    <name evidence="3" type="ORF">E4U91_01520</name>
</gene>
<dbReference type="SUPFAM" id="SSF53474">
    <property type="entry name" value="alpha/beta-Hydrolases"/>
    <property type="match status" value="1"/>
</dbReference>
<keyword evidence="3" id="KW-0378">Hydrolase</keyword>
<dbReference type="PANTHER" id="PTHR43433">
    <property type="entry name" value="HYDROLASE, ALPHA/BETA FOLD FAMILY PROTEIN"/>
    <property type="match status" value="1"/>
</dbReference>
<organism evidence="3 4">
    <name type="scientific">Streptomyces lasalocidi</name>
    <name type="common">Streptomyces lasaliensis</name>
    <dbReference type="NCBI Taxonomy" id="324833"/>
    <lineage>
        <taxon>Bacteria</taxon>
        <taxon>Bacillati</taxon>
        <taxon>Actinomycetota</taxon>
        <taxon>Actinomycetes</taxon>
        <taxon>Kitasatosporales</taxon>
        <taxon>Streptomycetaceae</taxon>
        <taxon>Streptomyces</taxon>
    </lineage>
</organism>